<dbReference type="GO" id="GO:0006210">
    <property type="term" value="P:thymine catabolic process"/>
    <property type="evidence" value="ECO:0007669"/>
    <property type="project" value="TreeGrafter"/>
</dbReference>
<reference evidence="26" key="2">
    <citation type="submission" date="2020-01" db="EMBL/GenBank/DDBJ databases">
        <authorList>
            <person name="Hornung B."/>
        </authorList>
    </citation>
    <scope>NUCLEOTIDE SEQUENCE</scope>
    <source>
        <strain evidence="26">PacBioINE</strain>
    </source>
</reference>
<dbReference type="SUPFAM" id="SSF54862">
    <property type="entry name" value="4Fe-4S ferredoxins"/>
    <property type="match status" value="1"/>
</dbReference>
<dbReference type="Gene3D" id="3.20.20.70">
    <property type="entry name" value="Aldolase class I"/>
    <property type="match status" value="1"/>
</dbReference>
<protein>
    <recommendedName>
        <fullName evidence="7">Dihydroorotate dehydrogenase B (NAD(+)), catalytic subunit</fullName>
        <ecNumber evidence="24">1.3.1.1</ecNumber>
        <ecNumber evidence="6">1.3.1.14</ecNumber>
    </recommendedName>
    <alternativeName>
        <fullName evidence="15">Dihydroorotate oxidase B</fullName>
    </alternativeName>
    <alternativeName>
        <fullName evidence="18">Dihydrothymine dehydrogenase</fullName>
    </alternativeName>
    <alternativeName>
        <fullName evidence="16">Dihydrouracil dehydrogenase</fullName>
    </alternativeName>
    <alternativeName>
        <fullName evidence="17">Orotate reductase (NADH)</fullName>
    </alternativeName>
</protein>
<keyword evidence="8" id="KW-0285">Flavoprotein</keyword>
<dbReference type="Gene3D" id="3.30.70.20">
    <property type="match status" value="1"/>
</dbReference>
<dbReference type="PANTHER" id="PTHR43073:SF2">
    <property type="entry name" value="DIHYDROPYRIMIDINE DEHYDROGENASE [NADP(+)]"/>
    <property type="match status" value="1"/>
</dbReference>
<dbReference type="InterPro" id="IPR005720">
    <property type="entry name" value="Dihydroorotate_DH_cat"/>
</dbReference>
<keyword evidence="14" id="KW-0520">NAD</keyword>
<evidence type="ECO:0000256" key="17">
    <source>
        <dbReference type="ARBA" id="ARBA00032046"/>
    </source>
</evidence>
<evidence type="ECO:0000256" key="1">
    <source>
        <dbReference type="ARBA" id="ARBA00001917"/>
    </source>
</evidence>
<organism evidence="26">
    <name type="scientific">Acididesulfobacillus acetoxydans</name>
    <dbReference type="NCBI Taxonomy" id="1561005"/>
    <lineage>
        <taxon>Bacteria</taxon>
        <taxon>Bacillati</taxon>
        <taxon>Bacillota</taxon>
        <taxon>Clostridia</taxon>
        <taxon>Eubacteriales</taxon>
        <taxon>Peptococcaceae</taxon>
        <taxon>Acididesulfobacillus</taxon>
    </lineage>
</organism>
<reference evidence="27" key="1">
    <citation type="submission" date="2014-11" db="EMBL/GenBank/DDBJ databases">
        <authorList>
            <person name="Hornung B.V."/>
        </authorList>
    </citation>
    <scope>NUCLEOTIDE SEQUENCE</scope>
    <source>
        <strain evidence="27">INE</strain>
    </source>
</reference>
<dbReference type="Pfam" id="PF00037">
    <property type="entry name" value="Fer4"/>
    <property type="match status" value="1"/>
</dbReference>
<dbReference type="GO" id="GO:0046872">
    <property type="term" value="F:metal ion binding"/>
    <property type="evidence" value="ECO:0007669"/>
    <property type="project" value="UniProtKB-KW"/>
</dbReference>
<dbReference type="PANTHER" id="PTHR43073">
    <property type="entry name" value="DIHYDROPYRIMIDINE DEHYDROGENASE [NADP(+)]"/>
    <property type="match status" value="1"/>
</dbReference>
<gene>
    <name evidence="26" type="ORF">DEACI_1593</name>
    <name evidence="27" type="ORF">DEACI_3386</name>
</gene>
<evidence type="ECO:0000256" key="7">
    <source>
        <dbReference type="ARBA" id="ARBA00018101"/>
    </source>
</evidence>
<dbReference type="GO" id="GO:0050661">
    <property type="term" value="F:NADP binding"/>
    <property type="evidence" value="ECO:0007669"/>
    <property type="project" value="TreeGrafter"/>
</dbReference>
<keyword evidence="12" id="KW-0408">Iron</keyword>
<comment type="catalytic activity">
    <reaction evidence="19">
        <text>5,6-dihydrothymine + NAD(+) = thymine + NADH + H(+)</text>
        <dbReference type="Rhea" id="RHEA:28791"/>
        <dbReference type="ChEBI" id="CHEBI:15378"/>
        <dbReference type="ChEBI" id="CHEBI:17821"/>
        <dbReference type="ChEBI" id="CHEBI:27468"/>
        <dbReference type="ChEBI" id="CHEBI:57540"/>
        <dbReference type="ChEBI" id="CHEBI:57945"/>
        <dbReference type="EC" id="1.3.1.1"/>
    </reaction>
</comment>
<dbReference type="PROSITE" id="PS51379">
    <property type="entry name" value="4FE4S_FER_2"/>
    <property type="match status" value="1"/>
</dbReference>
<sequence length="377" mass="40343">MRGETYMDLAVDFMGLKLKNPIMVAAGPLTATGEMLRQAVEAGAGAVVTKTIVNEIRPKVRPRLAALGEGMQNIELYTEFSLEAWEHEIRYAKSHGAVIIANILAHTPSEMADIALRVEKFGADAIELGVACPHGEGLEGLFADPAQLYSFTKSVVQRVNIPVMVKLSPNVTNMAKMAMSAEQAGASAVSAIDTVRAIIGVDLESGRPLLSTYGGYSGPPVRPIGLAAVALISQAAKIPVCGIGGISNSHHVLEYMMLGASTVQLCTSLILNGLDSLSKIIHDLETWLMQHNVADFGQIRGKALQSLKSFEEIKVEPYVAKALQGCSDLSCNLCVRGCIYKAVHKSKFKVTVDQNLCTGCGLCLSVCPDKAFVLEWK</sequence>
<dbReference type="InterPro" id="IPR017896">
    <property type="entry name" value="4Fe4S_Fe-S-bd"/>
</dbReference>
<evidence type="ECO:0000313" key="26">
    <source>
        <dbReference type="EMBL" id="CAA7600940.1"/>
    </source>
</evidence>
<evidence type="ECO:0000256" key="24">
    <source>
        <dbReference type="ARBA" id="ARBA00049728"/>
    </source>
</evidence>
<dbReference type="EMBL" id="CDGJ01000104">
    <property type="protein sequence ID" value="CEJ08904.1"/>
    <property type="molecule type" value="Genomic_DNA"/>
</dbReference>
<evidence type="ECO:0000256" key="9">
    <source>
        <dbReference type="ARBA" id="ARBA00022643"/>
    </source>
</evidence>
<proteinExistence type="inferred from homology"/>
<evidence type="ECO:0000256" key="5">
    <source>
        <dbReference type="ARBA" id="ARBA00010804"/>
    </source>
</evidence>
<dbReference type="SUPFAM" id="SSF51395">
    <property type="entry name" value="FMN-linked oxidoreductases"/>
    <property type="match status" value="1"/>
</dbReference>
<dbReference type="Proteomes" id="UP000836597">
    <property type="component" value="Chromosome"/>
</dbReference>
<evidence type="ECO:0000256" key="23">
    <source>
        <dbReference type="ARBA" id="ARBA00049714"/>
    </source>
</evidence>
<evidence type="ECO:0000256" key="12">
    <source>
        <dbReference type="ARBA" id="ARBA00023004"/>
    </source>
</evidence>
<evidence type="ECO:0000256" key="6">
    <source>
        <dbReference type="ARBA" id="ARBA00012061"/>
    </source>
</evidence>
<evidence type="ECO:0000313" key="28">
    <source>
        <dbReference type="Proteomes" id="UP001071230"/>
    </source>
</evidence>
<evidence type="ECO:0000256" key="22">
    <source>
        <dbReference type="ARBA" id="ARBA00049578"/>
    </source>
</evidence>
<dbReference type="KEGG" id="aacx:DEACI_1593"/>
<comment type="subunit">
    <text evidence="23">Heterotetramer of 2 PreA and 2 PreT subunits.</text>
</comment>
<comment type="pathway">
    <text evidence="3">Pyrimidine metabolism; UMP biosynthesis via de novo pathway; orotate from (S)-dihydroorotate (NAD(+) route): step 1/1.</text>
</comment>
<dbReference type="InterPro" id="IPR017900">
    <property type="entry name" value="4Fe4S_Fe_S_CS"/>
</dbReference>
<comment type="function">
    <text evidence="22">Involved in pyrimidine base degradation. Catalyzes physiologically the reduction of uracil to 5,6-dihydrouracil (DHU) by using NADH as a specific cosubstrate. It also catalyzes the reverse reaction and the reduction of thymine to 5,6-dihydrothymine (DHT).</text>
</comment>
<dbReference type="GO" id="GO:0005737">
    <property type="term" value="C:cytoplasm"/>
    <property type="evidence" value="ECO:0007669"/>
    <property type="project" value="InterPro"/>
</dbReference>
<dbReference type="PROSITE" id="PS00198">
    <property type="entry name" value="4FE4S_FER_1"/>
    <property type="match status" value="1"/>
</dbReference>
<evidence type="ECO:0000259" key="25">
    <source>
        <dbReference type="PROSITE" id="PS51379"/>
    </source>
</evidence>
<evidence type="ECO:0000256" key="4">
    <source>
        <dbReference type="ARBA" id="ARBA00008008"/>
    </source>
</evidence>
<evidence type="ECO:0000256" key="10">
    <source>
        <dbReference type="ARBA" id="ARBA00022723"/>
    </source>
</evidence>
<evidence type="ECO:0000256" key="2">
    <source>
        <dbReference type="ARBA" id="ARBA00003616"/>
    </source>
</evidence>
<evidence type="ECO:0000313" key="27">
    <source>
        <dbReference type="EMBL" id="CEJ08904.1"/>
    </source>
</evidence>
<evidence type="ECO:0000256" key="8">
    <source>
        <dbReference type="ARBA" id="ARBA00022630"/>
    </source>
</evidence>
<evidence type="ECO:0000256" key="3">
    <source>
        <dbReference type="ARBA" id="ARBA00004715"/>
    </source>
</evidence>
<comment type="function">
    <text evidence="2">Catalyzes the conversion of dihydroorotate to orotate with NAD(+) as electron acceptor.</text>
</comment>
<dbReference type="FunFam" id="3.20.20.70:FF:000027">
    <property type="entry name" value="Dihydropyrimidine dehydrogenase [NADP(+)]"/>
    <property type="match status" value="1"/>
</dbReference>
<dbReference type="GO" id="GO:0002058">
    <property type="term" value="F:uracil binding"/>
    <property type="evidence" value="ECO:0007669"/>
    <property type="project" value="TreeGrafter"/>
</dbReference>
<evidence type="ECO:0000256" key="18">
    <source>
        <dbReference type="ARBA" id="ARBA00032722"/>
    </source>
</evidence>
<dbReference type="EC" id="1.3.1.14" evidence="6"/>
<dbReference type="GO" id="GO:0004589">
    <property type="term" value="F:dihydroorotate dehydrogenase (NAD+) activity"/>
    <property type="evidence" value="ECO:0007669"/>
    <property type="project" value="UniProtKB-EC"/>
</dbReference>
<evidence type="ECO:0000256" key="20">
    <source>
        <dbReference type="ARBA" id="ARBA00048792"/>
    </source>
</evidence>
<dbReference type="GO" id="GO:0006212">
    <property type="term" value="P:uracil catabolic process"/>
    <property type="evidence" value="ECO:0007669"/>
    <property type="project" value="TreeGrafter"/>
</dbReference>
<comment type="catalytic activity">
    <reaction evidence="21">
        <text>(S)-dihydroorotate + NAD(+) = orotate + NADH + H(+)</text>
        <dbReference type="Rhea" id="RHEA:13513"/>
        <dbReference type="ChEBI" id="CHEBI:15378"/>
        <dbReference type="ChEBI" id="CHEBI:30839"/>
        <dbReference type="ChEBI" id="CHEBI:30864"/>
        <dbReference type="ChEBI" id="CHEBI:57540"/>
        <dbReference type="ChEBI" id="CHEBI:57945"/>
        <dbReference type="EC" id="1.3.1.14"/>
    </reaction>
</comment>
<dbReference type="EC" id="1.3.1.1" evidence="24"/>
<comment type="cofactor">
    <cofactor evidence="1">
        <name>FMN</name>
        <dbReference type="ChEBI" id="CHEBI:58210"/>
    </cofactor>
</comment>
<comment type="catalytic activity">
    <reaction evidence="20">
        <text>5,6-dihydrouracil + NAD(+) = uracil + NADH + H(+)</text>
        <dbReference type="Rhea" id="RHEA:20189"/>
        <dbReference type="ChEBI" id="CHEBI:15378"/>
        <dbReference type="ChEBI" id="CHEBI:15901"/>
        <dbReference type="ChEBI" id="CHEBI:17568"/>
        <dbReference type="ChEBI" id="CHEBI:57540"/>
        <dbReference type="ChEBI" id="CHEBI:57945"/>
        <dbReference type="EC" id="1.3.1.1"/>
    </reaction>
</comment>
<keyword evidence="28" id="KW-1185">Reference proteome</keyword>
<dbReference type="Proteomes" id="UP001071230">
    <property type="component" value="Unassembled WGS sequence"/>
</dbReference>
<evidence type="ECO:0000256" key="15">
    <source>
        <dbReference type="ARBA" id="ARBA00029718"/>
    </source>
</evidence>
<keyword evidence="10" id="KW-0479">Metal-binding</keyword>
<evidence type="ECO:0000256" key="16">
    <source>
        <dbReference type="ARBA" id="ARBA00030119"/>
    </source>
</evidence>
<dbReference type="Pfam" id="PF01180">
    <property type="entry name" value="DHO_dh"/>
    <property type="match status" value="1"/>
</dbReference>
<evidence type="ECO:0000256" key="11">
    <source>
        <dbReference type="ARBA" id="ARBA00023002"/>
    </source>
</evidence>
<dbReference type="EMBL" id="LR746496">
    <property type="protein sequence ID" value="CAA7600940.1"/>
    <property type="molecule type" value="Genomic_DNA"/>
</dbReference>
<keyword evidence="11 26" id="KW-0560">Oxidoreductase</keyword>
<evidence type="ECO:0000256" key="13">
    <source>
        <dbReference type="ARBA" id="ARBA00023014"/>
    </source>
</evidence>
<dbReference type="InterPro" id="IPR013785">
    <property type="entry name" value="Aldolase_TIM"/>
</dbReference>
<name>A0A8S0X4N5_9FIRM</name>
<keyword evidence="9" id="KW-0288">FMN</keyword>
<accession>A0A8S0X4N5</accession>
<comment type="similarity">
    <text evidence="4">Belongs to the dihydroorotate dehydrogenase family. Type 1 subfamily.</text>
</comment>
<dbReference type="GO" id="GO:0004159">
    <property type="term" value="F:dihydropyrimidine dehydrogenase (NAD+) activity"/>
    <property type="evidence" value="ECO:0007669"/>
    <property type="project" value="UniProtKB-EC"/>
</dbReference>
<keyword evidence="13" id="KW-0411">Iron-sulfur</keyword>
<comment type="similarity">
    <text evidence="5">Belongs to the dihydropyrimidine dehydrogenase family.</text>
</comment>
<evidence type="ECO:0000256" key="21">
    <source>
        <dbReference type="ARBA" id="ARBA00048996"/>
    </source>
</evidence>
<dbReference type="AlphaFoldDB" id="A0A8S0X4N5"/>
<evidence type="ECO:0000256" key="19">
    <source>
        <dbReference type="ARBA" id="ARBA00047685"/>
    </source>
</evidence>
<evidence type="ECO:0000256" key="14">
    <source>
        <dbReference type="ARBA" id="ARBA00023027"/>
    </source>
</evidence>
<feature type="domain" description="4Fe-4S ferredoxin-type" evidence="25">
    <location>
        <begin position="348"/>
        <end position="377"/>
    </location>
</feature>
<dbReference type="GO" id="GO:0051536">
    <property type="term" value="F:iron-sulfur cluster binding"/>
    <property type="evidence" value="ECO:0007669"/>
    <property type="project" value="UniProtKB-KW"/>
</dbReference>